<gene>
    <name evidence="7" type="ORF">SAMN04488513_108132</name>
</gene>
<dbReference type="STRING" id="192903.SAMN04488513_108132"/>
<proteinExistence type="predicted"/>
<evidence type="ECO:0000256" key="2">
    <source>
        <dbReference type="ARBA" id="ARBA00023136"/>
    </source>
</evidence>
<dbReference type="Gene3D" id="2.60.40.1120">
    <property type="entry name" value="Carboxypeptidase-like, regulatory domain"/>
    <property type="match status" value="1"/>
</dbReference>
<dbReference type="SUPFAM" id="SSF56935">
    <property type="entry name" value="Porins"/>
    <property type="match status" value="1"/>
</dbReference>
<evidence type="ECO:0000256" key="4">
    <source>
        <dbReference type="SAM" id="SignalP"/>
    </source>
</evidence>
<dbReference type="InterPro" id="IPR037066">
    <property type="entry name" value="Plug_dom_sf"/>
</dbReference>
<dbReference type="EMBL" id="FQYU01000008">
    <property type="protein sequence ID" value="SHJ77199.1"/>
    <property type="molecule type" value="Genomic_DNA"/>
</dbReference>
<dbReference type="Pfam" id="PF14905">
    <property type="entry name" value="OMP_b-brl_3"/>
    <property type="match status" value="1"/>
</dbReference>
<dbReference type="Pfam" id="PF07715">
    <property type="entry name" value="Plug"/>
    <property type="match status" value="1"/>
</dbReference>
<feature type="domain" description="Outer membrane protein beta-barrel" evidence="6">
    <location>
        <begin position="380"/>
        <end position="782"/>
    </location>
</feature>
<dbReference type="Gene3D" id="2.170.130.10">
    <property type="entry name" value="TonB-dependent receptor, plug domain"/>
    <property type="match status" value="1"/>
</dbReference>
<evidence type="ECO:0000313" key="8">
    <source>
        <dbReference type="Proteomes" id="UP000184543"/>
    </source>
</evidence>
<dbReference type="PANTHER" id="PTHR40980">
    <property type="entry name" value="PLUG DOMAIN-CONTAINING PROTEIN"/>
    <property type="match status" value="1"/>
</dbReference>
<name>A0A1M6M115_9FLAO</name>
<feature type="domain" description="TonB-dependent receptor plug" evidence="5">
    <location>
        <begin position="147"/>
        <end position="224"/>
    </location>
</feature>
<evidence type="ECO:0000259" key="6">
    <source>
        <dbReference type="Pfam" id="PF14905"/>
    </source>
</evidence>
<dbReference type="RefSeq" id="WP_072995055.1">
    <property type="nucleotide sequence ID" value="NZ_FQYU01000008.1"/>
</dbReference>
<dbReference type="Gene3D" id="2.40.170.20">
    <property type="entry name" value="TonB-dependent receptor, beta-barrel domain"/>
    <property type="match status" value="1"/>
</dbReference>
<dbReference type="OrthoDB" id="8764943at2"/>
<organism evidence="7 8">
    <name type="scientific">Pseudozobellia thermophila</name>
    <dbReference type="NCBI Taxonomy" id="192903"/>
    <lineage>
        <taxon>Bacteria</taxon>
        <taxon>Pseudomonadati</taxon>
        <taxon>Bacteroidota</taxon>
        <taxon>Flavobacteriia</taxon>
        <taxon>Flavobacteriales</taxon>
        <taxon>Flavobacteriaceae</taxon>
        <taxon>Pseudozobellia</taxon>
    </lineage>
</organism>
<evidence type="ECO:0000256" key="3">
    <source>
        <dbReference type="ARBA" id="ARBA00023237"/>
    </source>
</evidence>
<dbReference type="Proteomes" id="UP000184543">
    <property type="component" value="Unassembled WGS sequence"/>
</dbReference>
<dbReference type="InterPro" id="IPR041700">
    <property type="entry name" value="OMP_b-brl_3"/>
</dbReference>
<dbReference type="PANTHER" id="PTHR40980:SF4">
    <property type="entry name" value="TONB-DEPENDENT RECEPTOR-LIKE BETA-BARREL DOMAIN-CONTAINING PROTEIN"/>
    <property type="match status" value="1"/>
</dbReference>
<keyword evidence="2" id="KW-0472">Membrane</keyword>
<dbReference type="InterPro" id="IPR036942">
    <property type="entry name" value="Beta-barrel_TonB_sf"/>
</dbReference>
<keyword evidence="8" id="KW-1185">Reference proteome</keyword>
<keyword evidence="7" id="KW-0675">Receptor</keyword>
<feature type="chain" id="PRO_5012748372" evidence="4">
    <location>
        <begin position="22"/>
        <end position="808"/>
    </location>
</feature>
<dbReference type="Pfam" id="PF13715">
    <property type="entry name" value="CarbopepD_reg_2"/>
    <property type="match status" value="1"/>
</dbReference>
<comment type="subcellular location">
    <subcellularLocation>
        <location evidence="1">Cell outer membrane</location>
    </subcellularLocation>
</comment>
<dbReference type="GO" id="GO:0009279">
    <property type="term" value="C:cell outer membrane"/>
    <property type="evidence" value="ECO:0007669"/>
    <property type="project" value="UniProtKB-SubCell"/>
</dbReference>
<reference evidence="8" key="1">
    <citation type="submission" date="2016-11" db="EMBL/GenBank/DDBJ databases">
        <authorList>
            <person name="Varghese N."/>
            <person name="Submissions S."/>
        </authorList>
    </citation>
    <scope>NUCLEOTIDE SEQUENCE [LARGE SCALE GENOMIC DNA]</scope>
    <source>
        <strain evidence="8">DSM 19858</strain>
    </source>
</reference>
<dbReference type="SUPFAM" id="SSF49464">
    <property type="entry name" value="Carboxypeptidase regulatory domain-like"/>
    <property type="match status" value="1"/>
</dbReference>
<evidence type="ECO:0000256" key="1">
    <source>
        <dbReference type="ARBA" id="ARBA00004442"/>
    </source>
</evidence>
<sequence>MKFFQIIFATMALFLSQFLLAQGPSLNGTLYDQNEEPVSFATVALMKLPDSTMVTGTMSDIDGQFSLKPNLTGKYYLRLSAIGYTNTLTPEFEITGPGFNKDFGRITLNEETTMLDEVVVKTWRPQVRAENGKVVMRVAGSSLAAGNTAYQMLTKAPGVSVSQNGDFQINGKDGVAVMIDDRLTYFSSEELKTLLENMPAENIENIEVITNPSAKYDAEGSAGILNITLKKNTLSGINGSVYSGIKMGRQTLFNSGANINYKKGKWNSFLNIDASQRGLVRDAFSYRTFPEVSAYSYYSQDGRQTSKRFVPSLKLGTDYDLNEKHSLGIMGNFMYQDRKQDWNLISLGIMNNDTSVDIDAKNHMNESFGNARINLHYTGKLDTLGTRISADVDYVRLQKESESKFRNHYLYSEDGSDPFEALSNENNSDYDIYAARIDFSLPLSPTSTLETGVKASKVISNSELQAYFGIGEGRTLDPDGSNDFRYEEEIFAGYVNYSNRINDTWNIQGGLRVEKTNGQGQSFILDQTHTNDYLNLFPNVSVEQQVNDNYKLNYSFSRRITRPNYQLLNPFLFYLDPNTSIVGNPDLQPQISNVIKLGQTFFRKYNLILSYDYTKNYMAEEPTTDPITGKSTYTTNNLDYYKGYNATAIAPIQLASFWQTNNNLSLTYQNFKMEMDNEIINNNNLHFMAQTNHQVNLPADFKLEVSATVNGPTINGIYNIDGQWWVDAGIKRSFMDNKLNVSLRASDIFRSMDMKVDATYGGNYFNLKQYFWQQAVSLNLRYSFDKGNKAEREVRKNSLEEINRVGGN</sequence>
<keyword evidence="3" id="KW-0998">Cell outer membrane</keyword>
<dbReference type="InterPro" id="IPR008969">
    <property type="entry name" value="CarboxyPept-like_regulatory"/>
</dbReference>
<feature type="signal peptide" evidence="4">
    <location>
        <begin position="1"/>
        <end position="21"/>
    </location>
</feature>
<keyword evidence="4" id="KW-0732">Signal</keyword>
<protein>
    <submittedName>
        <fullName evidence="7">Outer membrane receptor proteins, mostly Fe transport</fullName>
    </submittedName>
</protein>
<evidence type="ECO:0000259" key="5">
    <source>
        <dbReference type="Pfam" id="PF07715"/>
    </source>
</evidence>
<evidence type="ECO:0000313" key="7">
    <source>
        <dbReference type="EMBL" id="SHJ77199.1"/>
    </source>
</evidence>
<dbReference type="InterPro" id="IPR012910">
    <property type="entry name" value="Plug_dom"/>
</dbReference>
<dbReference type="AlphaFoldDB" id="A0A1M6M115"/>
<accession>A0A1M6M115</accession>